<keyword evidence="5" id="KW-1185">Reference proteome</keyword>
<dbReference type="InterPro" id="IPR013024">
    <property type="entry name" value="GGCT-like"/>
</dbReference>
<evidence type="ECO:0008006" key="6">
    <source>
        <dbReference type="Google" id="ProtNLM"/>
    </source>
</evidence>
<reference evidence="4 5" key="1">
    <citation type="submission" date="2017-01" db="EMBL/GenBank/DDBJ databases">
        <title>Draft sequence of Acidihalobacter ferrooxidans strain DSM 14175 (strain V8).</title>
        <authorList>
            <person name="Khaleque H.N."/>
            <person name="Ramsay J.P."/>
            <person name="Murphy R.J.T."/>
            <person name="Kaksonen A.H."/>
            <person name="Boxall N.J."/>
            <person name="Watkin E.L.J."/>
        </authorList>
    </citation>
    <scope>NUCLEOTIDE SEQUENCE [LARGE SCALE GENOMIC DNA]</scope>
    <source>
        <strain evidence="4 5">V8</strain>
    </source>
</reference>
<dbReference type="PANTHER" id="PTHR12935">
    <property type="entry name" value="GAMMA-GLUTAMYLCYCLOTRANSFERASE"/>
    <property type="match status" value="1"/>
</dbReference>
<proteinExistence type="predicted"/>
<dbReference type="GO" id="GO:0003839">
    <property type="term" value="F:gamma-glutamylcyclotransferase activity"/>
    <property type="evidence" value="ECO:0007669"/>
    <property type="project" value="InterPro"/>
</dbReference>
<dbReference type="EMBL" id="CP019434">
    <property type="protein sequence ID" value="APZ43834.1"/>
    <property type="molecule type" value="Genomic_DNA"/>
</dbReference>
<organism evidence="4 5">
    <name type="scientific">Acidihalobacter ferrooxydans</name>
    <dbReference type="NCBI Taxonomy" id="1765967"/>
    <lineage>
        <taxon>Bacteria</taxon>
        <taxon>Pseudomonadati</taxon>
        <taxon>Pseudomonadota</taxon>
        <taxon>Gammaproteobacteria</taxon>
        <taxon>Chromatiales</taxon>
        <taxon>Ectothiorhodospiraceae</taxon>
        <taxon>Acidihalobacter</taxon>
    </lineage>
</organism>
<name>A0A1P8UJ50_9GAMM</name>
<keyword evidence="1" id="KW-0456">Lyase</keyword>
<feature type="active site" description="Proton acceptor" evidence="2">
    <location>
        <position position="88"/>
    </location>
</feature>
<dbReference type="RefSeq" id="WP_076837460.1">
    <property type="nucleotide sequence ID" value="NZ_CP019434.1"/>
</dbReference>
<dbReference type="STRING" id="1765967.BW247_12650"/>
<feature type="binding site" evidence="3">
    <location>
        <position position="129"/>
    </location>
    <ligand>
        <name>substrate</name>
    </ligand>
</feature>
<evidence type="ECO:0000313" key="4">
    <source>
        <dbReference type="EMBL" id="APZ43834.1"/>
    </source>
</evidence>
<evidence type="ECO:0000256" key="2">
    <source>
        <dbReference type="PIRSR" id="PIRSR617939-1"/>
    </source>
</evidence>
<gene>
    <name evidence="4" type="ORF">BW247_12650</name>
</gene>
<dbReference type="Gene3D" id="3.10.490.10">
    <property type="entry name" value="Gamma-glutamyl cyclotransferase-like"/>
    <property type="match status" value="1"/>
</dbReference>
<dbReference type="InterPro" id="IPR017939">
    <property type="entry name" value="G-Glutamylcylcotransferase"/>
</dbReference>
<feature type="binding site" evidence="3">
    <location>
        <begin position="11"/>
        <end position="16"/>
    </location>
    <ligand>
        <name>substrate</name>
    </ligand>
</feature>
<dbReference type="Pfam" id="PF13772">
    <property type="entry name" value="AIG2_2"/>
    <property type="match status" value="1"/>
</dbReference>
<evidence type="ECO:0000313" key="5">
    <source>
        <dbReference type="Proteomes" id="UP000243807"/>
    </source>
</evidence>
<accession>A0A1P8UJ50</accession>
<dbReference type="PANTHER" id="PTHR12935:SF0">
    <property type="entry name" value="GAMMA-GLUTAMYLCYCLOTRANSFERASE"/>
    <property type="match status" value="1"/>
</dbReference>
<sequence>MTHATDELMLYFAYGSNMSSARLRARVAGAYPVGIGLLVGYRLAFHVLSRKDGSAKCDAYYTGREADAVYGVLFSLPASELAVLDRYEGHPHLYERGVVEVLRPDGAQWEAQTYIGRQAVAGLRPLDWYREHVLRGAREHELPEAYVAQLAAVAADRDTDAERRARELAIYAPA</sequence>
<dbReference type="InterPro" id="IPR036568">
    <property type="entry name" value="GGCT-like_sf"/>
</dbReference>
<protein>
    <recommendedName>
        <fullName evidence="6">Gamma-glutamylcyclotransferase</fullName>
    </recommendedName>
</protein>
<evidence type="ECO:0000256" key="3">
    <source>
        <dbReference type="PIRSR" id="PIRSR617939-2"/>
    </source>
</evidence>
<dbReference type="Proteomes" id="UP000243807">
    <property type="component" value="Chromosome"/>
</dbReference>
<dbReference type="SUPFAM" id="SSF110857">
    <property type="entry name" value="Gamma-glutamyl cyclotransferase-like"/>
    <property type="match status" value="1"/>
</dbReference>
<dbReference type="AlphaFoldDB" id="A0A1P8UJ50"/>
<dbReference type="OrthoDB" id="5401862at2"/>
<dbReference type="CDD" id="cd06661">
    <property type="entry name" value="GGCT_like"/>
    <property type="match status" value="1"/>
</dbReference>
<dbReference type="KEGG" id="afy:BW247_12650"/>
<evidence type="ECO:0000256" key="1">
    <source>
        <dbReference type="ARBA" id="ARBA00023239"/>
    </source>
</evidence>